<sequence length="525" mass="58883">MNIRETHSFIAAAVAHNPSIFDLSIEKQIQELILQPLSQASSSLSASTSPKLIIIDGLDECINQDAQCTIVEQFADAVRQMQHNLPQKVIIVSRPEQRLSSAFSDEKLVPCLKQLCLDNTWKPDDDIHLFLVDSFAGIKKKHPLSGLIEDAWPSEKDIRSLVLKSSGQFIFAATVVNYVKSTRHDPRERLKVVQGLKKDEKNPPFAELDALYRHILLSVENQPILVPLLRIVLMRSIEPAVDIYQPMKIARFLLDLREGVVELLLSDLASVVEADTYDEIHFHHASFQDFLLDKDRSKEFFVNSNFMNANLARDCLQLFSKYPAMDSDDCWEACLRGPEHFLYHISDDAVSVDVYDALNELDVESLLHSLSTHPATVNAKVPDGVVGLMLLSLKDEPHPSLGRTLPIPPVISKLVECVLLKLRNFPFNGFDNDPGIDIVVFAYPYEILSPSSLRKNLMAILPISLSVSPNASANPFTDELMFCFELIANWLTLFSRADIFGLYALTPPCLMNAASVCLEYLTNVL</sequence>
<organism evidence="3 4">
    <name type="scientific">Cyclocybe aegerita</name>
    <name type="common">Black poplar mushroom</name>
    <name type="synonym">Agrocybe aegerita</name>
    <dbReference type="NCBI Taxonomy" id="1973307"/>
    <lineage>
        <taxon>Eukaryota</taxon>
        <taxon>Fungi</taxon>
        <taxon>Dikarya</taxon>
        <taxon>Basidiomycota</taxon>
        <taxon>Agaricomycotina</taxon>
        <taxon>Agaricomycetes</taxon>
        <taxon>Agaricomycetidae</taxon>
        <taxon>Agaricales</taxon>
        <taxon>Agaricineae</taxon>
        <taxon>Bolbitiaceae</taxon>
        <taxon>Cyclocybe</taxon>
    </lineage>
</organism>
<dbReference type="OrthoDB" id="3262196at2759"/>
<evidence type="ECO:0000259" key="2">
    <source>
        <dbReference type="Pfam" id="PF24883"/>
    </source>
</evidence>
<keyword evidence="4" id="KW-1185">Reference proteome</keyword>
<evidence type="ECO:0000256" key="1">
    <source>
        <dbReference type="ARBA" id="ARBA00022737"/>
    </source>
</evidence>
<protein>
    <recommendedName>
        <fullName evidence="2">Nephrocystin 3-like N-terminal domain-containing protein</fullName>
    </recommendedName>
</protein>
<dbReference type="AlphaFoldDB" id="A0A8S0WCW2"/>
<evidence type="ECO:0000313" key="4">
    <source>
        <dbReference type="Proteomes" id="UP000467700"/>
    </source>
</evidence>
<keyword evidence="1" id="KW-0677">Repeat</keyword>
<feature type="domain" description="Nephrocystin 3-like N-terminal" evidence="2">
    <location>
        <begin position="27"/>
        <end position="94"/>
    </location>
</feature>
<accession>A0A8S0WCW2</accession>
<comment type="caution">
    <text evidence="3">The sequence shown here is derived from an EMBL/GenBank/DDBJ whole genome shotgun (WGS) entry which is preliminary data.</text>
</comment>
<dbReference type="Pfam" id="PF24883">
    <property type="entry name" value="NPHP3_N"/>
    <property type="match status" value="1"/>
</dbReference>
<gene>
    <name evidence="3" type="ORF">AAE3_LOCUS7632</name>
</gene>
<evidence type="ECO:0000313" key="3">
    <source>
        <dbReference type="EMBL" id="CAA7265320.1"/>
    </source>
</evidence>
<proteinExistence type="predicted"/>
<dbReference type="PANTHER" id="PTHR10039">
    <property type="entry name" value="AMELOGENIN"/>
    <property type="match status" value="1"/>
</dbReference>
<name>A0A8S0WCW2_CYCAE</name>
<reference evidence="3 4" key="1">
    <citation type="submission" date="2020-01" db="EMBL/GenBank/DDBJ databases">
        <authorList>
            <person name="Gupta K D."/>
        </authorList>
    </citation>
    <scope>NUCLEOTIDE SEQUENCE [LARGE SCALE GENOMIC DNA]</scope>
</reference>
<dbReference type="Proteomes" id="UP000467700">
    <property type="component" value="Unassembled WGS sequence"/>
</dbReference>
<dbReference type="InterPro" id="IPR056884">
    <property type="entry name" value="NPHP3-like_N"/>
</dbReference>
<dbReference type="EMBL" id="CACVBS010000048">
    <property type="protein sequence ID" value="CAA7265320.1"/>
    <property type="molecule type" value="Genomic_DNA"/>
</dbReference>